<comment type="subcellular location">
    <subcellularLocation>
        <location evidence="1">Golgi apparatus membrane</location>
        <topology evidence="1">Peripheral membrane protein</topology>
    </subcellularLocation>
</comment>
<dbReference type="GO" id="GO:0017119">
    <property type="term" value="C:Golgi transport complex"/>
    <property type="evidence" value="ECO:0007669"/>
    <property type="project" value="TreeGrafter"/>
</dbReference>
<evidence type="ECO:0000256" key="8">
    <source>
        <dbReference type="ARBA" id="ARBA00031339"/>
    </source>
</evidence>
<evidence type="ECO:0000256" key="3">
    <source>
        <dbReference type="ARBA" id="ARBA00020976"/>
    </source>
</evidence>
<dbReference type="GO" id="GO:0000139">
    <property type="term" value="C:Golgi membrane"/>
    <property type="evidence" value="ECO:0007669"/>
    <property type="project" value="UniProtKB-SubCell"/>
</dbReference>
<evidence type="ECO:0000256" key="5">
    <source>
        <dbReference type="ARBA" id="ARBA00022927"/>
    </source>
</evidence>
<dbReference type="GO" id="GO:0006891">
    <property type="term" value="P:intra-Golgi vesicle-mediated transport"/>
    <property type="evidence" value="ECO:0007669"/>
    <property type="project" value="TreeGrafter"/>
</dbReference>
<organism evidence="12 13">
    <name type="scientific">Trichodelitschia bisporula</name>
    <dbReference type="NCBI Taxonomy" id="703511"/>
    <lineage>
        <taxon>Eukaryota</taxon>
        <taxon>Fungi</taxon>
        <taxon>Dikarya</taxon>
        <taxon>Ascomycota</taxon>
        <taxon>Pezizomycotina</taxon>
        <taxon>Dothideomycetes</taxon>
        <taxon>Dothideomycetes incertae sedis</taxon>
        <taxon>Phaeotrichales</taxon>
        <taxon>Phaeotrichaceae</taxon>
        <taxon>Trichodelitschia</taxon>
    </lineage>
</organism>
<evidence type="ECO:0000256" key="6">
    <source>
        <dbReference type="ARBA" id="ARBA00023034"/>
    </source>
</evidence>
<evidence type="ECO:0000256" key="2">
    <source>
        <dbReference type="ARBA" id="ARBA00009936"/>
    </source>
</evidence>
<feature type="non-terminal residue" evidence="12">
    <location>
        <position position="711"/>
    </location>
</feature>
<dbReference type="PANTHER" id="PTHR13302:SF8">
    <property type="entry name" value="CONSERVED OLIGOMERIC GOLGI COMPLEX SUBUNIT 3"/>
    <property type="match status" value="1"/>
</dbReference>
<evidence type="ECO:0000313" key="13">
    <source>
        <dbReference type="Proteomes" id="UP000799640"/>
    </source>
</evidence>
<protein>
    <recommendedName>
        <fullName evidence="3">Conserved oligomeric Golgi complex subunit 3</fullName>
    </recommendedName>
    <alternativeName>
        <fullName evidence="8">Component of oligomeric Golgi complex 3</fullName>
    </alternativeName>
</protein>
<feature type="compositionally biased region" description="Basic and acidic residues" evidence="9">
    <location>
        <begin position="417"/>
        <end position="427"/>
    </location>
</feature>
<dbReference type="OrthoDB" id="296793at2759"/>
<feature type="domain" description="Conserved oligomeric Golgi complex subunit 3 N-terminal" evidence="10">
    <location>
        <begin position="63"/>
        <end position="207"/>
    </location>
</feature>
<evidence type="ECO:0000256" key="7">
    <source>
        <dbReference type="ARBA" id="ARBA00023136"/>
    </source>
</evidence>
<keyword evidence="13" id="KW-1185">Reference proteome</keyword>
<keyword evidence="4" id="KW-0813">Transport</keyword>
<evidence type="ECO:0000256" key="4">
    <source>
        <dbReference type="ARBA" id="ARBA00022448"/>
    </source>
</evidence>
<reference evidence="12" key="1">
    <citation type="journal article" date="2020" name="Stud. Mycol.">
        <title>101 Dothideomycetes genomes: a test case for predicting lifestyles and emergence of pathogens.</title>
        <authorList>
            <person name="Haridas S."/>
            <person name="Albert R."/>
            <person name="Binder M."/>
            <person name="Bloem J."/>
            <person name="Labutti K."/>
            <person name="Salamov A."/>
            <person name="Andreopoulos B."/>
            <person name="Baker S."/>
            <person name="Barry K."/>
            <person name="Bills G."/>
            <person name="Bluhm B."/>
            <person name="Cannon C."/>
            <person name="Castanera R."/>
            <person name="Culley D."/>
            <person name="Daum C."/>
            <person name="Ezra D."/>
            <person name="Gonzalez J."/>
            <person name="Henrissat B."/>
            <person name="Kuo A."/>
            <person name="Liang C."/>
            <person name="Lipzen A."/>
            <person name="Lutzoni F."/>
            <person name="Magnuson J."/>
            <person name="Mondo S."/>
            <person name="Nolan M."/>
            <person name="Ohm R."/>
            <person name="Pangilinan J."/>
            <person name="Park H.-J."/>
            <person name="Ramirez L."/>
            <person name="Alfaro M."/>
            <person name="Sun H."/>
            <person name="Tritt A."/>
            <person name="Yoshinaga Y."/>
            <person name="Zwiers L.-H."/>
            <person name="Turgeon B."/>
            <person name="Goodwin S."/>
            <person name="Spatafora J."/>
            <person name="Crous P."/>
            <person name="Grigoriev I."/>
        </authorList>
    </citation>
    <scope>NUCLEOTIDE SEQUENCE</scope>
    <source>
        <strain evidence="12">CBS 262.69</strain>
    </source>
</reference>
<keyword evidence="5" id="KW-0653">Protein transport</keyword>
<comment type="similarity">
    <text evidence="2">Belongs to the COG3 family.</text>
</comment>
<dbReference type="InterPro" id="IPR048685">
    <property type="entry name" value="COG3_C"/>
</dbReference>
<evidence type="ECO:0000313" key="12">
    <source>
        <dbReference type="EMBL" id="KAF2399731.1"/>
    </source>
</evidence>
<proteinExistence type="inferred from homology"/>
<name>A0A6G1HUZ1_9PEZI</name>
<keyword evidence="7" id="KW-0472">Membrane</keyword>
<dbReference type="PANTHER" id="PTHR13302">
    <property type="entry name" value="CONSERVED OLIGOMERIC GOLGI COMPLEX COMPONENT 3"/>
    <property type="match status" value="1"/>
</dbReference>
<dbReference type="GO" id="GO:0006914">
    <property type="term" value="P:autophagy"/>
    <property type="evidence" value="ECO:0007669"/>
    <property type="project" value="TreeGrafter"/>
</dbReference>
<keyword evidence="6" id="KW-0333">Golgi apparatus</keyword>
<dbReference type="Pfam" id="PF04136">
    <property type="entry name" value="COG3_N"/>
    <property type="match status" value="1"/>
</dbReference>
<dbReference type="InterPro" id="IPR048320">
    <property type="entry name" value="COG3_N"/>
</dbReference>
<accession>A0A6G1HUZ1</accession>
<dbReference type="GO" id="GO:0005801">
    <property type="term" value="C:cis-Golgi network"/>
    <property type="evidence" value="ECO:0007669"/>
    <property type="project" value="InterPro"/>
</dbReference>
<feature type="non-terminal residue" evidence="12">
    <location>
        <position position="1"/>
    </location>
</feature>
<dbReference type="InterPro" id="IPR007265">
    <property type="entry name" value="COG_su3"/>
</dbReference>
<feature type="region of interest" description="Disordered" evidence="9">
    <location>
        <begin position="417"/>
        <end position="446"/>
    </location>
</feature>
<dbReference type="AlphaFoldDB" id="A0A6G1HUZ1"/>
<dbReference type="Proteomes" id="UP000799640">
    <property type="component" value="Unassembled WGS sequence"/>
</dbReference>
<dbReference type="GO" id="GO:0006886">
    <property type="term" value="P:intracellular protein transport"/>
    <property type="evidence" value="ECO:0007669"/>
    <property type="project" value="InterPro"/>
</dbReference>
<dbReference type="EMBL" id="ML996696">
    <property type="protein sequence ID" value="KAF2399731.1"/>
    <property type="molecule type" value="Genomic_DNA"/>
</dbReference>
<evidence type="ECO:0000256" key="9">
    <source>
        <dbReference type="SAM" id="MobiDB-lite"/>
    </source>
</evidence>
<evidence type="ECO:0000259" key="10">
    <source>
        <dbReference type="Pfam" id="PF04136"/>
    </source>
</evidence>
<evidence type="ECO:0000256" key="1">
    <source>
        <dbReference type="ARBA" id="ARBA00004395"/>
    </source>
</evidence>
<gene>
    <name evidence="12" type="ORF">EJ06DRAFT_456006</name>
</gene>
<dbReference type="GO" id="GO:0007030">
    <property type="term" value="P:Golgi organization"/>
    <property type="evidence" value="ECO:0007669"/>
    <property type="project" value="TreeGrafter"/>
</dbReference>
<evidence type="ECO:0000259" key="11">
    <source>
        <dbReference type="Pfam" id="PF20671"/>
    </source>
</evidence>
<dbReference type="Pfam" id="PF20671">
    <property type="entry name" value="COG3_C"/>
    <property type="match status" value="1"/>
</dbReference>
<sequence length="711" mass="79386">GPPPATLARRAKSYSDFYDIVRAHVRRENKKKRRLGNDAEFGEWYGGVKNALLDASHGQYQLHRDQLQLAESHLQSLLSSADAALKLLAELSASFKAVEAQTTAFQAQCEGIVADQNRTTKLADDIAENLQYYAYLEPTTKRLNAPGAGNLVRRKEFAEMLANLDACLEYMQAHAGHREAASYRSRYRLLLTRALTLIRNHFAAALRDVAADVTKRIADRQLNDTTMSALLYAKFRVPAPELKQIGLEIQRRADGGEGEYQSLVNELYDSYAATRGKLLRPIIAKKMADIAGAPSTAKDLVAFARSSIAFMRGVCADEYTLWGQWFASDEGLYGFLEGLCEAFYDYIRPRTIHETQLLKLCELCTLIQTHYMHEESDDEAEEGLDFSVLVHPCLQDAQTRLVFLALSALRNDIENYKPRPEDLEPHRPAKSPQPALSGRRGPTPRTPVIVEEDGEQIFEPALGECYPTLRKAVWLLSRIYRLVHSAIFDDLAHQIVHQTTLSLHSAAAQIATKVSPTDSQLFLIKHLLVLKQQIVAFDIEFVTPDVSFDFGMTSTFYELRARGGLFNPANLVRLLGGGLVPKVVTNMLDAKSELDGRLRTVINDFVSSFAKRMTAPLAKTLDAKAAQAVRDAVERDVLFLRRKLDEYLEDARTRETLVAAVLDQVTQAYEDACEAAGGRRGAKGKGREDQVWEANMFSEWAAGVFNVGRIG</sequence>
<feature type="domain" description="Conserved oligomeric Golgi complex subunit 3 C-terminal" evidence="11">
    <location>
        <begin position="228"/>
        <end position="551"/>
    </location>
</feature>